<keyword evidence="10" id="KW-0067">ATP-binding</keyword>
<organism evidence="16 17">
    <name type="scientific">Paenibacillus azoreducens</name>
    <dbReference type="NCBI Taxonomy" id="116718"/>
    <lineage>
        <taxon>Bacteria</taxon>
        <taxon>Bacillati</taxon>
        <taxon>Bacillota</taxon>
        <taxon>Bacilli</taxon>
        <taxon>Bacillales</taxon>
        <taxon>Paenibacillaceae</taxon>
        <taxon>Paenibacillus</taxon>
    </lineage>
</organism>
<dbReference type="Pfam" id="PF07694">
    <property type="entry name" value="5TM-5TMR_LYT"/>
    <property type="match status" value="1"/>
</dbReference>
<dbReference type="Pfam" id="PF00512">
    <property type="entry name" value="HisKA"/>
    <property type="match status" value="1"/>
</dbReference>
<dbReference type="GO" id="GO:0005524">
    <property type="term" value="F:ATP binding"/>
    <property type="evidence" value="ECO:0007669"/>
    <property type="project" value="UniProtKB-KW"/>
</dbReference>
<dbReference type="Gene3D" id="3.30.565.10">
    <property type="entry name" value="Histidine kinase-like ATPase, C-terminal domain"/>
    <property type="match status" value="1"/>
</dbReference>
<evidence type="ECO:0000256" key="10">
    <source>
        <dbReference type="ARBA" id="ARBA00022840"/>
    </source>
</evidence>
<dbReference type="InterPro" id="IPR005467">
    <property type="entry name" value="His_kinase_dom"/>
</dbReference>
<keyword evidence="13 14" id="KW-0472">Membrane</keyword>
<dbReference type="SMART" id="SM00387">
    <property type="entry name" value="HATPase_c"/>
    <property type="match status" value="1"/>
</dbReference>
<feature type="transmembrane region" description="Helical" evidence="14">
    <location>
        <begin position="12"/>
        <end position="30"/>
    </location>
</feature>
<feature type="transmembrane region" description="Helical" evidence="14">
    <location>
        <begin position="105"/>
        <end position="127"/>
    </location>
</feature>
<dbReference type="SUPFAM" id="SSF55874">
    <property type="entry name" value="ATPase domain of HSP90 chaperone/DNA topoisomerase II/histidine kinase"/>
    <property type="match status" value="1"/>
</dbReference>
<keyword evidence="6" id="KW-0808">Transferase</keyword>
<dbReference type="GO" id="GO:0000155">
    <property type="term" value="F:phosphorelay sensor kinase activity"/>
    <property type="evidence" value="ECO:0007669"/>
    <property type="project" value="InterPro"/>
</dbReference>
<dbReference type="InterPro" id="IPR003594">
    <property type="entry name" value="HATPase_dom"/>
</dbReference>
<protein>
    <recommendedName>
        <fullName evidence="3">histidine kinase</fullName>
        <ecNumber evidence="3">2.7.13.3</ecNumber>
    </recommendedName>
</protein>
<dbReference type="Proteomes" id="UP000682811">
    <property type="component" value="Unassembled WGS sequence"/>
</dbReference>
<dbReference type="PROSITE" id="PS50109">
    <property type="entry name" value="HIS_KIN"/>
    <property type="match status" value="1"/>
</dbReference>
<evidence type="ECO:0000256" key="13">
    <source>
        <dbReference type="ARBA" id="ARBA00023136"/>
    </source>
</evidence>
<comment type="subcellular location">
    <subcellularLocation>
        <location evidence="2">Cell membrane</location>
        <topology evidence="2">Multi-pass membrane protein</topology>
    </subcellularLocation>
</comment>
<proteinExistence type="predicted"/>
<accession>A0A919YKP9</accession>
<dbReference type="InterPro" id="IPR036097">
    <property type="entry name" value="HisK_dim/P_sf"/>
</dbReference>
<evidence type="ECO:0000256" key="1">
    <source>
        <dbReference type="ARBA" id="ARBA00000085"/>
    </source>
</evidence>
<dbReference type="InterPro" id="IPR036890">
    <property type="entry name" value="HATPase_C_sf"/>
</dbReference>
<evidence type="ECO:0000313" key="16">
    <source>
        <dbReference type="EMBL" id="GIO50445.1"/>
    </source>
</evidence>
<keyword evidence="11 14" id="KW-1133">Transmembrane helix</keyword>
<evidence type="ECO:0000256" key="8">
    <source>
        <dbReference type="ARBA" id="ARBA00022741"/>
    </source>
</evidence>
<dbReference type="EMBL" id="BORT01000032">
    <property type="protein sequence ID" value="GIO50445.1"/>
    <property type="molecule type" value="Genomic_DNA"/>
</dbReference>
<evidence type="ECO:0000256" key="7">
    <source>
        <dbReference type="ARBA" id="ARBA00022692"/>
    </source>
</evidence>
<evidence type="ECO:0000256" key="4">
    <source>
        <dbReference type="ARBA" id="ARBA00022475"/>
    </source>
</evidence>
<evidence type="ECO:0000256" key="11">
    <source>
        <dbReference type="ARBA" id="ARBA00022989"/>
    </source>
</evidence>
<comment type="caution">
    <text evidence="16">The sequence shown here is derived from an EMBL/GenBank/DDBJ whole genome shotgun (WGS) entry which is preliminary data.</text>
</comment>
<keyword evidence="8" id="KW-0547">Nucleotide-binding</keyword>
<dbReference type="SUPFAM" id="SSF47384">
    <property type="entry name" value="Homodimeric domain of signal transducing histidine kinase"/>
    <property type="match status" value="1"/>
</dbReference>
<gene>
    <name evidence="16" type="ORF">J34TS1_52100</name>
</gene>
<dbReference type="SMART" id="SM00388">
    <property type="entry name" value="HisKA"/>
    <property type="match status" value="1"/>
</dbReference>
<dbReference type="InterPro" id="IPR003661">
    <property type="entry name" value="HisK_dim/P_dom"/>
</dbReference>
<evidence type="ECO:0000256" key="5">
    <source>
        <dbReference type="ARBA" id="ARBA00022553"/>
    </source>
</evidence>
<evidence type="ECO:0000256" key="12">
    <source>
        <dbReference type="ARBA" id="ARBA00023012"/>
    </source>
</evidence>
<sequence>MIKDLLLDILDILIPLLLYQLICITNHNFYKNEHPSTYPERRPAAADGSFSRDIRKWAFEAYKLLYPKKDQRRQMLLGLCCGIAIVLSMLFPSNITNDFDGDLRSIPLIIAVLYGGNVGGIISFISFVMCRFLIGLDDFFIGFIASLLICAAAYPFAARFNQKSPQFRFITSILLTTAAFIVSWGGFILTKQMNESYSGFFMLQVFLLQLVTMSLAVFLMEVTIKAICMQEQIIRTEKLNVTSQLAASVAHEIRSPLTSIKGFLQLSMRNAEGKNKKYLEISMMELNRMEYIINDFLNYAKPQLETIEVFPVSVILGQIKEEIEPAAQANHVDLEMLAEDDLWIQADRSKIKQALTHIIRNSIDATSASKGRISIAAYRHFHHVCIRIRDNGVGMSPEQLSILGNPFYSTKLNGTGLGLMVTFRIIQAVGGSLEFQSVKGEGTTALVTLPAAADLQLKA</sequence>
<evidence type="ECO:0000256" key="9">
    <source>
        <dbReference type="ARBA" id="ARBA00022777"/>
    </source>
</evidence>
<keyword evidence="4" id="KW-1003">Cell membrane</keyword>
<dbReference type="Gene3D" id="1.10.287.130">
    <property type="match status" value="1"/>
</dbReference>
<feature type="transmembrane region" description="Helical" evidence="14">
    <location>
        <begin position="201"/>
        <end position="220"/>
    </location>
</feature>
<dbReference type="EC" id="2.7.13.3" evidence="3"/>
<dbReference type="GO" id="GO:0071555">
    <property type="term" value="P:cell wall organization"/>
    <property type="evidence" value="ECO:0007669"/>
    <property type="project" value="InterPro"/>
</dbReference>
<evidence type="ECO:0000256" key="2">
    <source>
        <dbReference type="ARBA" id="ARBA00004651"/>
    </source>
</evidence>
<feature type="domain" description="Histidine kinase" evidence="15">
    <location>
        <begin position="248"/>
        <end position="453"/>
    </location>
</feature>
<comment type="catalytic activity">
    <reaction evidence="1">
        <text>ATP + protein L-histidine = ADP + protein N-phospho-L-histidine.</text>
        <dbReference type="EC" id="2.7.13.3"/>
    </reaction>
</comment>
<dbReference type="Gene3D" id="1.10.1760.20">
    <property type="match status" value="1"/>
</dbReference>
<dbReference type="InterPro" id="IPR011620">
    <property type="entry name" value="Sig_transdc_His_kinase_LytS_TM"/>
</dbReference>
<keyword evidence="12" id="KW-0902">Two-component regulatory system</keyword>
<evidence type="ECO:0000259" key="15">
    <source>
        <dbReference type="PROSITE" id="PS50109"/>
    </source>
</evidence>
<evidence type="ECO:0000256" key="6">
    <source>
        <dbReference type="ARBA" id="ARBA00022679"/>
    </source>
</evidence>
<dbReference type="Pfam" id="PF02518">
    <property type="entry name" value="HATPase_c"/>
    <property type="match status" value="1"/>
</dbReference>
<reference evidence="16 17" key="1">
    <citation type="submission" date="2021-03" db="EMBL/GenBank/DDBJ databases">
        <title>Antimicrobial resistance genes in bacteria isolated from Japanese honey, and their potential for conferring macrolide and lincosamide resistance in the American foulbrood pathogen Paenibacillus larvae.</title>
        <authorList>
            <person name="Okamoto M."/>
            <person name="Kumagai M."/>
            <person name="Kanamori H."/>
            <person name="Takamatsu D."/>
        </authorList>
    </citation>
    <scope>NUCLEOTIDE SEQUENCE [LARGE SCALE GENOMIC DNA]</scope>
    <source>
        <strain evidence="16 17">J34TS1</strain>
    </source>
</reference>
<dbReference type="CDD" id="cd00082">
    <property type="entry name" value="HisKA"/>
    <property type="match status" value="1"/>
</dbReference>
<dbReference type="PANTHER" id="PTHR43065">
    <property type="entry name" value="SENSOR HISTIDINE KINASE"/>
    <property type="match status" value="1"/>
</dbReference>
<feature type="transmembrane region" description="Helical" evidence="14">
    <location>
        <begin position="169"/>
        <end position="189"/>
    </location>
</feature>
<keyword evidence="9 16" id="KW-0418">Kinase</keyword>
<dbReference type="RefSeq" id="WP_212980649.1">
    <property type="nucleotide sequence ID" value="NZ_AP025343.1"/>
</dbReference>
<dbReference type="PRINTS" id="PR00344">
    <property type="entry name" value="BCTRLSENSOR"/>
</dbReference>
<keyword evidence="17" id="KW-1185">Reference proteome</keyword>
<feature type="transmembrane region" description="Helical" evidence="14">
    <location>
        <begin position="75"/>
        <end position="93"/>
    </location>
</feature>
<name>A0A919YKP9_9BACL</name>
<keyword evidence="5" id="KW-0597">Phosphoprotein</keyword>
<evidence type="ECO:0000256" key="3">
    <source>
        <dbReference type="ARBA" id="ARBA00012438"/>
    </source>
</evidence>
<evidence type="ECO:0000256" key="14">
    <source>
        <dbReference type="SAM" id="Phobius"/>
    </source>
</evidence>
<feature type="transmembrane region" description="Helical" evidence="14">
    <location>
        <begin position="139"/>
        <end position="157"/>
    </location>
</feature>
<keyword evidence="7 14" id="KW-0812">Transmembrane</keyword>
<dbReference type="InterPro" id="IPR004358">
    <property type="entry name" value="Sig_transdc_His_kin-like_C"/>
</dbReference>
<evidence type="ECO:0000313" key="17">
    <source>
        <dbReference type="Proteomes" id="UP000682811"/>
    </source>
</evidence>
<dbReference type="PANTHER" id="PTHR43065:SF46">
    <property type="entry name" value="C4-DICARBOXYLATE TRANSPORT SENSOR PROTEIN DCTB"/>
    <property type="match status" value="1"/>
</dbReference>
<dbReference type="GO" id="GO:0005886">
    <property type="term" value="C:plasma membrane"/>
    <property type="evidence" value="ECO:0007669"/>
    <property type="project" value="UniProtKB-SubCell"/>
</dbReference>
<dbReference type="AlphaFoldDB" id="A0A919YKP9"/>